<protein>
    <submittedName>
        <fullName evidence="6">H+/Cl-antiporter ClcA</fullName>
    </submittedName>
</protein>
<dbReference type="Pfam" id="PF00654">
    <property type="entry name" value="Voltage_CLC"/>
    <property type="match status" value="1"/>
</dbReference>
<proteinExistence type="predicted"/>
<evidence type="ECO:0000313" key="7">
    <source>
        <dbReference type="Proteomes" id="UP000183200"/>
    </source>
</evidence>
<feature type="transmembrane region" description="Helical" evidence="5">
    <location>
        <begin position="310"/>
        <end position="326"/>
    </location>
</feature>
<feature type="transmembrane region" description="Helical" evidence="5">
    <location>
        <begin position="227"/>
        <end position="250"/>
    </location>
</feature>
<keyword evidence="3 5" id="KW-1133">Transmembrane helix</keyword>
<reference evidence="7" key="1">
    <citation type="submission" date="2016-10" db="EMBL/GenBank/DDBJ databases">
        <authorList>
            <person name="Varghese N."/>
            <person name="Submissions S."/>
        </authorList>
    </citation>
    <scope>NUCLEOTIDE SEQUENCE [LARGE SCALE GENOMIC DNA]</scope>
    <source>
        <strain evidence="7">DSM 19110</strain>
    </source>
</reference>
<gene>
    <name evidence="6" type="ORF">SAMN05421820_111219</name>
</gene>
<dbReference type="InterPro" id="IPR050368">
    <property type="entry name" value="ClC-type_chloride_channel"/>
</dbReference>
<evidence type="ECO:0000313" key="6">
    <source>
        <dbReference type="EMBL" id="SDO09200.1"/>
    </source>
</evidence>
<feature type="transmembrane region" description="Helical" evidence="5">
    <location>
        <begin position="194"/>
        <end position="215"/>
    </location>
</feature>
<dbReference type="PRINTS" id="PR00762">
    <property type="entry name" value="CLCHANNEL"/>
</dbReference>
<dbReference type="GO" id="GO:0016020">
    <property type="term" value="C:membrane"/>
    <property type="evidence" value="ECO:0007669"/>
    <property type="project" value="UniProtKB-SubCell"/>
</dbReference>
<dbReference type="RefSeq" id="WP_074611972.1">
    <property type="nucleotide sequence ID" value="NZ_FNGY01000011.1"/>
</dbReference>
<dbReference type="AlphaFoldDB" id="A0A1H0GQT3"/>
<dbReference type="InterPro" id="IPR014743">
    <property type="entry name" value="Cl-channel_core"/>
</dbReference>
<dbReference type="SUPFAM" id="SSF81340">
    <property type="entry name" value="Clc chloride channel"/>
    <property type="match status" value="1"/>
</dbReference>
<organism evidence="6 7">
    <name type="scientific">Pedobacter steynii</name>
    <dbReference type="NCBI Taxonomy" id="430522"/>
    <lineage>
        <taxon>Bacteria</taxon>
        <taxon>Pseudomonadati</taxon>
        <taxon>Bacteroidota</taxon>
        <taxon>Sphingobacteriia</taxon>
        <taxon>Sphingobacteriales</taxon>
        <taxon>Sphingobacteriaceae</taxon>
        <taxon>Pedobacter</taxon>
    </lineage>
</organism>
<evidence type="ECO:0000256" key="4">
    <source>
        <dbReference type="ARBA" id="ARBA00023136"/>
    </source>
</evidence>
<keyword evidence="2 5" id="KW-0812">Transmembrane</keyword>
<evidence type="ECO:0000256" key="3">
    <source>
        <dbReference type="ARBA" id="ARBA00022989"/>
    </source>
</evidence>
<feature type="transmembrane region" description="Helical" evidence="5">
    <location>
        <begin position="271"/>
        <end position="290"/>
    </location>
</feature>
<dbReference type="EMBL" id="FNGY01000011">
    <property type="protein sequence ID" value="SDO09200.1"/>
    <property type="molecule type" value="Genomic_DNA"/>
</dbReference>
<evidence type="ECO:0000256" key="5">
    <source>
        <dbReference type="SAM" id="Phobius"/>
    </source>
</evidence>
<accession>A0A1H0GQT3</accession>
<dbReference type="InterPro" id="IPR001807">
    <property type="entry name" value="ClC"/>
</dbReference>
<evidence type="ECO:0000256" key="1">
    <source>
        <dbReference type="ARBA" id="ARBA00004141"/>
    </source>
</evidence>
<evidence type="ECO:0000256" key="2">
    <source>
        <dbReference type="ARBA" id="ARBA00022692"/>
    </source>
</evidence>
<feature type="transmembrane region" description="Helical" evidence="5">
    <location>
        <begin position="64"/>
        <end position="82"/>
    </location>
</feature>
<dbReference type="Gene3D" id="1.10.3080.10">
    <property type="entry name" value="Clc chloride channel"/>
    <property type="match status" value="1"/>
</dbReference>
<dbReference type="PANTHER" id="PTHR43427:SF12">
    <property type="entry name" value="CHLORIDE TRANSPORTER"/>
    <property type="match status" value="1"/>
</dbReference>
<feature type="transmembrane region" description="Helical" evidence="5">
    <location>
        <begin position="386"/>
        <end position="406"/>
    </location>
</feature>
<sequence length="425" mass="45449">MVKRNKDLNFLKSTSGFLNRNSILHYLLKWTIISLIVGMAAGTLSALFLALLNLATDFRTGHPYLLYFLPLSGLLVGLLYHHRGKNVERGNNLVFDTIHNPKDVIPFKMTPLVLLGTIITHLFGGSAGREGTALQMAASTADQLHKPFGLDPADRSILLIAGLSAGFASVFGTPWAGAVFGIEVLLLGRIPRKAIFPALSAAFIGAHVTEVWGVGHTHYQINTIPSVSLLGIVYSILSGLAFSIAAILFVRLTHLFSTAFKKLSYPPVRPFIGGLIVLLLVLLLGTYRYIGLGIPVIVDAFSQASQTEDFALKILLTAITLGAGFKGGEVTPLFFIGATLGSALSVFLPLPVGLLAGMGFVAVFAGAAKTPLACCIMAFELFGVSCWVYVSIACVVAFLISGHHSIYNAPENKSPRHFLFGKLGI</sequence>
<comment type="subcellular location">
    <subcellularLocation>
        <location evidence="1">Membrane</location>
        <topology evidence="1">Multi-pass membrane protein</topology>
    </subcellularLocation>
</comment>
<name>A0A1H0GQT3_9SPHI</name>
<feature type="transmembrane region" description="Helical" evidence="5">
    <location>
        <begin position="27"/>
        <end position="52"/>
    </location>
</feature>
<dbReference type="OrthoDB" id="9767361at2"/>
<feature type="transmembrane region" description="Helical" evidence="5">
    <location>
        <begin position="157"/>
        <end position="182"/>
    </location>
</feature>
<keyword evidence="7" id="KW-1185">Reference proteome</keyword>
<dbReference type="GO" id="GO:0015108">
    <property type="term" value="F:chloride transmembrane transporter activity"/>
    <property type="evidence" value="ECO:0007669"/>
    <property type="project" value="InterPro"/>
</dbReference>
<dbReference type="Proteomes" id="UP000183200">
    <property type="component" value="Unassembled WGS sequence"/>
</dbReference>
<dbReference type="STRING" id="430522.BFS30_08505"/>
<keyword evidence="4 5" id="KW-0472">Membrane</keyword>
<dbReference type="PANTHER" id="PTHR43427">
    <property type="entry name" value="CHLORIDE CHANNEL PROTEIN CLC-E"/>
    <property type="match status" value="1"/>
</dbReference>